<evidence type="ECO:0000313" key="4">
    <source>
        <dbReference type="EMBL" id="CAD7289429.1"/>
    </source>
</evidence>
<keyword evidence="2" id="KW-0479">Metal-binding</keyword>
<keyword evidence="3" id="KW-0408">Iron</keyword>
<keyword evidence="5" id="KW-1185">Reference proteome</keyword>
<dbReference type="PIRSF" id="PIRSF005622">
    <property type="entry name" value="Hydrgn_mat_hypD"/>
    <property type="match status" value="1"/>
</dbReference>
<dbReference type="InterPro" id="IPR042244">
    <property type="entry name" value="HypD_2_sf"/>
</dbReference>
<accession>A0ABM8Q956</accession>
<dbReference type="InterPro" id="IPR042243">
    <property type="entry name" value="HypD_1"/>
</dbReference>
<evidence type="ECO:0000256" key="2">
    <source>
        <dbReference type="ARBA" id="ARBA00022723"/>
    </source>
</evidence>
<gene>
    <name evidence="4" type="primary">hypD</name>
    <name evidence="4" type="ORF">LMG7974_01518</name>
</gene>
<dbReference type="RefSeq" id="WP_229933305.1">
    <property type="nucleotide sequence ID" value="NZ_CAJHOF010000016.1"/>
</dbReference>
<evidence type="ECO:0000313" key="5">
    <source>
        <dbReference type="Proteomes" id="UP000789803"/>
    </source>
</evidence>
<name>A0ABM8Q956_9BACT</name>
<dbReference type="NCBIfam" id="TIGR00075">
    <property type="entry name" value="hypD"/>
    <property type="match status" value="1"/>
</dbReference>
<evidence type="ECO:0000256" key="1">
    <source>
        <dbReference type="ARBA" id="ARBA00007888"/>
    </source>
</evidence>
<proteinExistence type="inferred from homology"/>
<dbReference type="PANTHER" id="PTHR30149">
    <property type="entry name" value="HYDROGENASE PROTEIN ASSEMBLY PROTEIN HYPD"/>
    <property type="match status" value="1"/>
</dbReference>
<sequence>MDLINDYRDERLILALSSLIKKESVKPLNIMEICGGHTHSIMKFGLSDLVGDNINFIHGPGCPVCVIPKQKIDEACKLASMPNTIFCTLADMLRVPGSNTSLQKLRASGCDIRALYSPLDCIKISQQNADKNVIFFAIGFETTTPMSANIINQTLNLGIKNLFFHINHVRVPEPVMAIMDDKDVRIDAFLGPSHVSVITGYKIYEQIAQKYKKPIAVSGFEPLDVMAGVLNLVRQQNANTHEVFNEYDRIVTRDGNLKAQGLIDEFFVQSDFVWRGLGKIAKSGYELKDEYDGINAKKVFDCDVVSKGESKACICGEILRAKAKPYDCKVFAKACTPQNPIGSCMVSGEGACAAYYKYGKKEVI</sequence>
<dbReference type="Gene3D" id="3.40.50.11750">
    <property type="entry name" value="HypD, alpha/beta domain 1"/>
    <property type="match status" value="2"/>
</dbReference>
<dbReference type="Gene3D" id="6.10.20.100">
    <property type="match status" value="1"/>
</dbReference>
<comment type="similarity">
    <text evidence="1">Belongs to the HypD family.</text>
</comment>
<reference evidence="4 5" key="1">
    <citation type="submission" date="2020-11" db="EMBL/GenBank/DDBJ databases">
        <authorList>
            <person name="Peeters C."/>
        </authorList>
    </citation>
    <scope>NUCLEOTIDE SEQUENCE [LARGE SCALE GENOMIC DNA]</scope>
    <source>
        <strain evidence="4 5">LMG 7974</strain>
    </source>
</reference>
<evidence type="ECO:0000256" key="3">
    <source>
        <dbReference type="ARBA" id="ARBA00023004"/>
    </source>
</evidence>
<organism evidence="4 5">
    <name type="scientific">Campylobacter majalis</name>
    <dbReference type="NCBI Taxonomy" id="2790656"/>
    <lineage>
        <taxon>Bacteria</taxon>
        <taxon>Pseudomonadati</taxon>
        <taxon>Campylobacterota</taxon>
        <taxon>Epsilonproteobacteria</taxon>
        <taxon>Campylobacterales</taxon>
        <taxon>Campylobacteraceae</taxon>
        <taxon>Campylobacter</taxon>
    </lineage>
</organism>
<dbReference type="InterPro" id="IPR002780">
    <property type="entry name" value="Hyd_form_HypD"/>
</dbReference>
<dbReference type="Proteomes" id="UP000789803">
    <property type="component" value="Unassembled WGS sequence"/>
</dbReference>
<dbReference type="PANTHER" id="PTHR30149:SF0">
    <property type="entry name" value="HYDROGENASE MATURATION FACTOR HYPD"/>
    <property type="match status" value="1"/>
</dbReference>
<dbReference type="Pfam" id="PF01924">
    <property type="entry name" value="HypD"/>
    <property type="match status" value="1"/>
</dbReference>
<protein>
    <submittedName>
        <fullName evidence="4">Hydrogenase maturation factor HypD</fullName>
    </submittedName>
</protein>
<dbReference type="EMBL" id="CAJHOF010000016">
    <property type="protein sequence ID" value="CAD7289429.1"/>
    <property type="molecule type" value="Genomic_DNA"/>
</dbReference>
<comment type="caution">
    <text evidence="4">The sequence shown here is derived from an EMBL/GenBank/DDBJ whole genome shotgun (WGS) entry which is preliminary data.</text>
</comment>